<keyword evidence="1" id="KW-0472">Membrane</keyword>
<dbReference type="InterPro" id="IPR025509">
    <property type="entry name" value="DUF4396"/>
</dbReference>
<keyword evidence="1" id="KW-1133">Transmembrane helix</keyword>
<evidence type="ECO:0000259" key="2">
    <source>
        <dbReference type="Pfam" id="PF14342"/>
    </source>
</evidence>
<dbReference type="EMBL" id="JABFCZ010000025">
    <property type="protein sequence ID" value="MBD1548762.1"/>
    <property type="molecule type" value="Genomic_DNA"/>
</dbReference>
<feature type="transmembrane region" description="Helical" evidence="1">
    <location>
        <begin position="213"/>
        <end position="236"/>
    </location>
</feature>
<sequence>MFPDWFHLLAIGTLCLGALSALIIAVDVKRHPQHMMIMNIVWPVTALFGSVPLLWFYFRYGRLATHEVAHAAMKRGEEMPSKVETPFPVIVGKGALHCGSGCMIGDVIAEWLAFAVPATALLFGWKTVFEDKIFAAWGLDFVFAFALGIVFQYLAIVPMRNLSMKEGLIAALKADTLSLVSWQVGMYGMMALLQFLVFPAAFATRADVNTPEFWFAMQLAMLAGLLTSYPVNWYLITVGIKERM</sequence>
<name>A0A926P6G2_9HYPH</name>
<protein>
    <submittedName>
        <fullName evidence="3">DUF4396 domain-containing protein</fullName>
    </submittedName>
</protein>
<evidence type="ECO:0000313" key="4">
    <source>
        <dbReference type="Proteomes" id="UP000598467"/>
    </source>
</evidence>
<keyword evidence="1" id="KW-0812">Transmembrane</keyword>
<reference evidence="3" key="1">
    <citation type="submission" date="2020-05" db="EMBL/GenBank/DDBJ databases">
        <title>Identification of trans-AT polyketide cluster in two marine bacteria, producers of a novel glutaramide-containing polyketide sesbanimide D and analogs.</title>
        <authorList>
            <person name="Kacar D."/>
            <person name="Rodriguez P."/>
            <person name="Canedo L."/>
            <person name="Gonzalez E."/>
            <person name="Galan B."/>
            <person name="De La Calle F."/>
            <person name="Garcia J.L."/>
        </authorList>
    </citation>
    <scope>NUCLEOTIDE SEQUENCE</scope>
    <source>
        <strain evidence="3">PHM038</strain>
    </source>
</reference>
<organism evidence="3 4">
    <name type="scientific">Roseibium aggregatum</name>
    <dbReference type="NCBI Taxonomy" id="187304"/>
    <lineage>
        <taxon>Bacteria</taxon>
        <taxon>Pseudomonadati</taxon>
        <taxon>Pseudomonadota</taxon>
        <taxon>Alphaproteobacteria</taxon>
        <taxon>Hyphomicrobiales</taxon>
        <taxon>Stappiaceae</taxon>
        <taxon>Roseibium</taxon>
    </lineage>
</organism>
<feature type="transmembrane region" description="Helical" evidence="1">
    <location>
        <begin position="134"/>
        <end position="156"/>
    </location>
</feature>
<feature type="transmembrane region" description="Helical" evidence="1">
    <location>
        <begin position="40"/>
        <end position="58"/>
    </location>
</feature>
<evidence type="ECO:0000313" key="3">
    <source>
        <dbReference type="EMBL" id="MBD1548762.1"/>
    </source>
</evidence>
<feature type="transmembrane region" description="Helical" evidence="1">
    <location>
        <begin position="6"/>
        <end position="28"/>
    </location>
</feature>
<dbReference type="Proteomes" id="UP000598467">
    <property type="component" value="Unassembled WGS sequence"/>
</dbReference>
<dbReference type="RefSeq" id="WP_190293446.1">
    <property type="nucleotide sequence ID" value="NZ_JABFCZ010000025.1"/>
</dbReference>
<evidence type="ECO:0000256" key="1">
    <source>
        <dbReference type="SAM" id="Phobius"/>
    </source>
</evidence>
<feature type="domain" description="DUF4396" evidence="2">
    <location>
        <begin position="93"/>
        <end position="241"/>
    </location>
</feature>
<dbReference type="AlphaFoldDB" id="A0A926P6G2"/>
<gene>
    <name evidence="3" type="ORF">HK439_21060</name>
</gene>
<comment type="caution">
    <text evidence="3">The sequence shown here is derived from an EMBL/GenBank/DDBJ whole genome shotgun (WGS) entry which is preliminary data.</text>
</comment>
<proteinExistence type="predicted"/>
<feature type="transmembrane region" description="Helical" evidence="1">
    <location>
        <begin position="177"/>
        <end position="201"/>
    </location>
</feature>
<accession>A0A926P6G2</accession>
<dbReference type="Pfam" id="PF14342">
    <property type="entry name" value="DUF4396"/>
    <property type="match status" value="1"/>
</dbReference>